<evidence type="ECO:0000256" key="4">
    <source>
        <dbReference type="ARBA" id="ARBA00022723"/>
    </source>
</evidence>
<sequence>MLWNEPDDEYWEDPWDEALGFDIPLRGKQPVSRYIVCYDIIHDRRRARVAECLEGWGVRVQKSVFEVVLEKQHLAVMIRQLGRLMDAKHDSVNIYPVCASCDSRRVDLGATVEKPVHQTYLIL</sequence>
<comment type="similarity">
    <text evidence="2 9">Belongs to the CRISPR-associated endoribonuclease Cas2 protein family.</text>
</comment>
<evidence type="ECO:0000313" key="11">
    <source>
        <dbReference type="Proteomes" id="UP000595197"/>
    </source>
</evidence>
<proteinExistence type="inferred from homology"/>
<keyword evidence="11" id="KW-1185">Reference proteome</keyword>
<evidence type="ECO:0000256" key="6">
    <source>
        <dbReference type="ARBA" id="ARBA00022801"/>
    </source>
</evidence>
<dbReference type="CDD" id="cd09725">
    <property type="entry name" value="Cas2_I_II_III"/>
    <property type="match status" value="1"/>
</dbReference>
<dbReference type="SUPFAM" id="SSF143430">
    <property type="entry name" value="TTP0101/SSO1404-like"/>
    <property type="match status" value="1"/>
</dbReference>
<gene>
    <name evidence="9 10" type="primary">cas2</name>
    <name evidence="10" type="ORF">IGS68_13705</name>
</gene>
<dbReference type="InterPro" id="IPR019199">
    <property type="entry name" value="Virulence_VapD/CRISPR_Cas2"/>
</dbReference>
<dbReference type="PANTHER" id="PTHR34405">
    <property type="entry name" value="CRISPR-ASSOCIATED ENDORIBONUCLEASE CAS2"/>
    <property type="match status" value="1"/>
</dbReference>
<evidence type="ECO:0000256" key="2">
    <source>
        <dbReference type="ARBA" id="ARBA00009959"/>
    </source>
</evidence>
<comment type="subunit">
    <text evidence="9">Homodimer, forms a heterotetramer with a Cas1 homodimer.</text>
</comment>
<feature type="binding site" evidence="9">
    <location>
        <position position="39"/>
    </location>
    <ligand>
        <name>Mg(2+)</name>
        <dbReference type="ChEBI" id="CHEBI:18420"/>
        <note>catalytic</note>
    </ligand>
</feature>
<accession>A0ABX7BCP8</accession>
<dbReference type="EC" id="3.1.-.-" evidence="9"/>
<evidence type="ECO:0000256" key="5">
    <source>
        <dbReference type="ARBA" id="ARBA00022759"/>
    </source>
</evidence>
<keyword evidence="3 9" id="KW-0540">Nuclease</keyword>
<evidence type="ECO:0000256" key="1">
    <source>
        <dbReference type="ARBA" id="ARBA00001946"/>
    </source>
</evidence>
<evidence type="ECO:0000256" key="7">
    <source>
        <dbReference type="ARBA" id="ARBA00022842"/>
    </source>
</evidence>
<comment type="function">
    <text evidence="9">CRISPR (clustered regularly interspaced short palindromic repeat), is an adaptive immune system that provides protection against mobile genetic elements (viruses, transposable elements and conjugative plasmids). CRISPR clusters contain sequences complementary to antecedent mobile elements and target invading nucleic acids. CRISPR clusters are transcribed and processed into CRISPR RNA (crRNA). Functions as a ssRNA-specific endoribonuclease. Involved in the integration of spacer DNA into the CRISPR cassette.</text>
</comment>
<dbReference type="EMBL" id="CP067420">
    <property type="protein sequence ID" value="QQP92185.1"/>
    <property type="molecule type" value="Genomic_DNA"/>
</dbReference>
<dbReference type="HAMAP" id="MF_01471">
    <property type="entry name" value="Cas2"/>
    <property type="match status" value="1"/>
</dbReference>
<organism evidence="10 11">
    <name type="scientific">Skermanella cutis</name>
    <dbReference type="NCBI Taxonomy" id="2775420"/>
    <lineage>
        <taxon>Bacteria</taxon>
        <taxon>Pseudomonadati</taxon>
        <taxon>Pseudomonadota</taxon>
        <taxon>Alphaproteobacteria</taxon>
        <taxon>Rhodospirillales</taxon>
        <taxon>Azospirillaceae</taxon>
        <taxon>Skermanella</taxon>
    </lineage>
</organism>
<keyword evidence="6 9" id="KW-0378">Hydrolase</keyword>
<name>A0ABX7BCP8_9PROT</name>
<dbReference type="Proteomes" id="UP000595197">
    <property type="component" value="Chromosome"/>
</dbReference>
<protein>
    <recommendedName>
        <fullName evidence="9">CRISPR-associated endoribonuclease Cas2</fullName>
        <ecNumber evidence="9">3.1.-.-</ecNumber>
    </recommendedName>
</protein>
<dbReference type="InterPro" id="IPR021127">
    <property type="entry name" value="CRISPR_associated_Cas2"/>
</dbReference>
<reference evidence="10" key="1">
    <citation type="submission" date="2021-02" db="EMBL/GenBank/DDBJ databases">
        <title>Skermanella TT6 skin isolate.</title>
        <authorList>
            <person name="Lee K."/>
            <person name="Ganzorig M."/>
        </authorList>
    </citation>
    <scope>NUCLEOTIDE SEQUENCE</scope>
    <source>
        <strain evidence="10">TT6</strain>
    </source>
</reference>
<comment type="cofactor">
    <cofactor evidence="1 9">
        <name>Mg(2+)</name>
        <dbReference type="ChEBI" id="CHEBI:18420"/>
    </cofactor>
</comment>
<keyword evidence="5 9" id="KW-0255">Endonuclease</keyword>
<dbReference type="PANTHER" id="PTHR34405:SF3">
    <property type="entry name" value="CRISPR-ASSOCIATED ENDORIBONUCLEASE CAS2 3"/>
    <property type="match status" value="1"/>
</dbReference>
<dbReference type="Gene3D" id="3.30.70.240">
    <property type="match status" value="1"/>
</dbReference>
<keyword evidence="8 9" id="KW-0051">Antiviral defense</keyword>
<evidence type="ECO:0000256" key="3">
    <source>
        <dbReference type="ARBA" id="ARBA00022722"/>
    </source>
</evidence>
<evidence type="ECO:0000256" key="8">
    <source>
        <dbReference type="ARBA" id="ARBA00023118"/>
    </source>
</evidence>
<evidence type="ECO:0000256" key="9">
    <source>
        <dbReference type="HAMAP-Rule" id="MF_01471"/>
    </source>
</evidence>
<keyword evidence="7 9" id="KW-0460">Magnesium</keyword>
<dbReference type="RefSeq" id="WP_201080844.1">
    <property type="nucleotide sequence ID" value="NZ_CP067420.1"/>
</dbReference>
<dbReference type="Pfam" id="PF09827">
    <property type="entry name" value="CRISPR_Cas2"/>
    <property type="match status" value="1"/>
</dbReference>
<keyword evidence="4 9" id="KW-0479">Metal-binding</keyword>
<evidence type="ECO:0000313" key="10">
    <source>
        <dbReference type="EMBL" id="QQP92185.1"/>
    </source>
</evidence>
<dbReference type="GO" id="GO:0004519">
    <property type="term" value="F:endonuclease activity"/>
    <property type="evidence" value="ECO:0007669"/>
    <property type="project" value="UniProtKB-KW"/>
</dbReference>
<dbReference type="NCBIfam" id="TIGR01573">
    <property type="entry name" value="cas2"/>
    <property type="match status" value="1"/>
</dbReference>